<comment type="caution">
    <text evidence="14">The sequence shown here is derived from an EMBL/GenBank/DDBJ whole genome shotgun (WGS) entry which is preliminary data.</text>
</comment>
<dbReference type="OrthoDB" id="9810135at2"/>
<dbReference type="GO" id="GO:0043138">
    <property type="term" value="F:3'-5' DNA helicase activity"/>
    <property type="evidence" value="ECO:0007669"/>
    <property type="project" value="UniProtKB-EC"/>
</dbReference>
<dbReference type="PROSITE" id="PS51217">
    <property type="entry name" value="UVRD_HELICASE_CTER"/>
    <property type="match status" value="1"/>
</dbReference>
<dbReference type="GO" id="GO:0000725">
    <property type="term" value="P:recombinational repair"/>
    <property type="evidence" value="ECO:0007669"/>
    <property type="project" value="TreeGrafter"/>
</dbReference>
<dbReference type="GO" id="GO:0005524">
    <property type="term" value="F:ATP binding"/>
    <property type="evidence" value="ECO:0007669"/>
    <property type="project" value="UniProtKB-UniRule"/>
</dbReference>
<accession>A0A328UAG3</accession>
<keyword evidence="3 11" id="KW-0378">Hydrolase</keyword>
<dbReference type="AlphaFoldDB" id="A0A328UAG3"/>
<dbReference type="Proteomes" id="UP000249260">
    <property type="component" value="Unassembled WGS sequence"/>
</dbReference>
<dbReference type="Pfam" id="PF13361">
    <property type="entry name" value="UvrD_C"/>
    <property type="match status" value="1"/>
</dbReference>
<comment type="catalytic activity">
    <reaction evidence="10">
        <text>ATP + H2O = ADP + phosphate + H(+)</text>
        <dbReference type="Rhea" id="RHEA:13065"/>
        <dbReference type="ChEBI" id="CHEBI:15377"/>
        <dbReference type="ChEBI" id="CHEBI:15378"/>
        <dbReference type="ChEBI" id="CHEBI:30616"/>
        <dbReference type="ChEBI" id="CHEBI:43474"/>
        <dbReference type="ChEBI" id="CHEBI:456216"/>
        <dbReference type="EC" id="5.6.2.4"/>
    </reaction>
</comment>
<evidence type="ECO:0000256" key="9">
    <source>
        <dbReference type="ARBA" id="ARBA00034808"/>
    </source>
</evidence>
<dbReference type="InterPro" id="IPR027417">
    <property type="entry name" value="P-loop_NTPase"/>
</dbReference>
<proteinExistence type="inferred from homology"/>
<dbReference type="PROSITE" id="PS51198">
    <property type="entry name" value="UVRD_HELICASE_ATP_BIND"/>
    <property type="match status" value="1"/>
</dbReference>
<evidence type="ECO:0000313" key="15">
    <source>
        <dbReference type="Proteomes" id="UP000249260"/>
    </source>
</evidence>
<evidence type="ECO:0000256" key="3">
    <source>
        <dbReference type="ARBA" id="ARBA00022801"/>
    </source>
</evidence>
<keyword evidence="2 11" id="KW-0547">Nucleotide-binding</keyword>
<protein>
    <recommendedName>
        <fullName evidence="9">DNA 3'-5' helicase</fullName>
        <ecNumber evidence="9">5.6.2.4</ecNumber>
    </recommendedName>
</protein>
<comment type="similarity">
    <text evidence="1">Belongs to the helicase family. UvrD subfamily.</text>
</comment>
<evidence type="ECO:0000259" key="12">
    <source>
        <dbReference type="PROSITE" id="PS51198"/>
    </source>
</evidence>
<evidence type="ECO:0000256" key="10">
    <source>
        <dbReference type="ARBA" id="ARBA00048988"/>
    </source>
</evidence>
<dbReference type="CDD" id="cd17932">
    <property type="entry name" value="DEXQc_UvrD"/>
    <property type="match status" value="1"/>
</dbReference>
<evidence type="ECO:0000256" key="2">
    <source>
        <dbReference type="ARBA" id="ARBA00022741"/>
    </source>
</evidence>
<dbReference type="PANTHER" id="PTHR11070">
    <property type="entry name" value="UVRD / RECB / PCRA DNA HELICASE FAMILY MEMBER"/>
    <property type="match status" value="1"/>
</dbReference>
<keyword evidence="5 11" id="KW-0067">ATP-binding</keyword>
<dbReference type="InterPro" id="IPR014016">
    <property type="entry name" value="UvrD-like_ATP-bd"/>
</dbReference>
<keyword evidence="15" id="KW-1185">Reference proteome</keyword>
<evidence type="ECO:0000256" key="5">
    <source>
        <dbReference type="ARBA" id="ARBA00022840"/>
    </source>
</evidence>
<keyword evidence="4 11" id="KW-0347">Helicase</keyword>
<name>A0A328UAG3_9BACL</name>
<dbReference type="PANTHER" id="PTHR11070:SF2">
    <property type="entry name" value="ATP-DEPENDENT DNA HELICASE SRS2"/>
    <property type="match status" value="1"/>
</dbReference>
<dbReference type="GO" id="GO:0016887">
    <property type="term" value="F:ATP hydrolysis activity"/>
    <property type="evidence" value="ECO:0007669"/>
    <property type="project" value="RHEA"/>
</dbReference>
<dbReference type="RefSeq" id="WP_112880044.1">
    <property type="nucleotide sequence ID" value="NZ_QLUW01000001.1"/>
</dbReference>
<keyword evidence="7" id="KW-0413">Isomerase</keyword>
<feature type="domain" description="UvrD-like helicase ATP-binding" evidence="12">
    <location>
        <begin position="17"/>
        <end position="318"/>
    </location>
</feature>
<dbReference type="InterPro" id="IPR013986">
    <property type="entry name" value="DExx_box_DNA_helicase_dom_sf"/>
</dbReference>
<dbReference type="InterPro" id="IPR014017">
    <property type="entry name" value="DNA_helicase_UvrD-like_C"/>
</dbReference>
<dbReference type="Gene3D" id="3.40.50.300">
    <property type="entry name" value="P-loop containing nucleotide triphosphate hydrolases"/>
    <property type="match status" value="2"/>
</dbReference>
<dbReference type="EMBL" id="QLUW01000001">
    <property type="protein sequence ID" value="RAP77046.1"/>
    <property type="molecule type" value="Genomic_DNA"/>
</dbReference>
<dbReference type="InterPro" id="IPR000212">
    <property type="entry name" value="DNA_helicase_UvrD/REP"/>
</dbReference>
<dbReference type="EC" id="5.6.2.4" evidence="9"/>
<organism evidence="14 15">
    <name type="scientific">Paenibacillus montanisoli</name>
    <dbReference type="NCBI Taxonomy" id="2081970"/>
    <lineage>
        <taxon>Bacteria</taxon>
        <taxon>Bacillati</taxon>
        <taxon>Bacillota</taxon>
        <taxon>Bacilli</taxon>
        <taxon>Bacillales</taxon>
        <taxon>Paenibacillaceae</taxon>
        <taxon>Paenibacillus</taxon>
    </lineage>
</organism>
<evidence type="ECO:0000256" key="8">
    <source>
        <dbReference type="ARBA" id="ARBA00034617"/>
    </source>
</evidence>
<dbReference type="GO" id="GO:0003677">
    <property type="term" value="F:DNA binding"/>
    <property type="evidence" value="ECO:0007669"/>
    <property type="project" value="UniProtKB-KW"/>
</dbReference>
<dbReference type="Pfam" id="PF00580">
    <property type="entry name" value="UvrD-helicase"/>
    <property type="match status" value="1"/>
</dbReference>
<feature type="domain" description="UvrD-like helicase C-terminal" evidence="13">
    <location>
        <begin position="319"/>
        <end position="581"/>
    </location>
</feature>
<comment type="catalytic activity">
    <reaction evidence="8">
        <text>Couples ATP hydrolysis with the unwinding of duplex DNA by translocating in the 3'-5' direction.</text>
        <dbReference type="EC" id="5.6.2.4"/>
    </reaction>
</comment>
<feature type="binding site" evidence="11">
    <location>
        <begin position="38"/>
        <end position="45"/>
    </location>
    <ligand>
        <name>ATP</name>
        <dbReference type="ChEBI" id="CHEBI:30616"/>
    </ligand>
</feature>
<dbReference type="SUPFAM" id="SSF52540">
    <property type="entry name" value="P-loop containing nucleoside triphosphate hydrolases"/>
    <property type="match status" value="1"/>
</dbReference>
<dbReference type="Gene3D" id="1.10.486.10">
    <property type="entry name" value="PCRA, domain 4"/>
    <property type="match status" value="1"/>
</dbReference>
<evidence type="ECO:0000256" key="11">
    <source>
        <dbReference type="PROSITE-ProRule" id="PRU00560"/>
    </source>
</evidence>
<sequence length="767" mass="87560">MSATSDFFARKKEELGVVLNEVQKQAVLHTEGALLLLASPGSGKTTTIIMRIGYLIEVKRVHPSRIKAVTFSKASALDMKDRFSRFFPEQPTGSVDFSTIHSLAFEVMREYLRHNRMSFQIIEGAVETEEGEGESEGVFDVNNPPLHKKLILRDIYRKVRGDNITEEQMEELTTYISFIKNKLVPEAEWGGVKCEIQDAPLILKEYEAFKRSRGDKLLVDYDDMLVIANRALEQSNELLWKYQNKFDYVLTDESQDTSLVQHAIIEKLVRRHGCLCVVADDDQSIYTWRAAEPQYLLDFKQVYPDAAILKMEQNYRSSRNIVSIANRFIKRNRNRYDKNMFTRNPGSRPIQIKNLADYKVQAKYVADKVALIENLREAAVLYRNNSSSIALMNEFDRRGIPFYMKDGDNRFFSHWILEDILNFMRMAYTDKRPDLLEKIHTKLNGYITKTQMAALARIQNNESVFDNLIRYVPLQDYQPKQLTECKETFATMRETAPRSAIRTIRYKLGYERALEKMCERLGFRKENLIGILNTLEDIADGLETLEDFASRLKYLEAVMKASKRNKKTNAVTFSTLHSAKGLEFERVYMIDLIDGIIPSNDDMKKVDGEASPEMEEAVRLFYVGMTRAKELLVLLTYGNRDGEEVKESQFLTAVRHLQAPIGSERAPVAAAAEGGSARTPEAAARRHKKAEGTVTITEGTAKSFVPPNPNALKSFADLQPGERLKHRVFGGGELVALDRDFIEIRFTTGIRKLSAAACLEMGLLELE</sequence>
<evidence type="ECO:0000256" key="1">
    <source>
        <dbReference type="ARBA" id="ARBA00009922"/>
    </source>
</evidence>
<gene>
    <name evidence="14" type="ORF">DL346_00630</name>
</gene>
<evidence type="ECO:0000256" key="7">
    <source>
        <dbReference type="ARBA" id="ARBA00023235"/>
    </source>
</evidence>
<dbReference type="Gene3D" id="1.10.10.160">
    <property type="match status" value="1"/>
</dbReference>
<evidence type="ECO:0000259" key="13">
    <source>
        <dbReference type="PROSITE" id="PS51217"/>
    </source>
</evidence>
<evidence type="ECO:0000256" key="4">
    <source>
        <dbReference type="ARBA" id="ARBA00022806"/>
    </source>
</evidence>
<evidence type="ECO:0000313" key="14">
    <source>
        <dbReference type="EMBL" id="RAP77046.1"/>
    </source>
</evidence>
<keyword evidence="6" id="KW-0238">DNA-binding</keyword>
<evidence type="ECO:0000256" key="6">
    <source>
        <dbReference type="ARBA" id="ARBA00023125"/>
    </source>
</evidence>
<reference evidence="14 15" key="1">
    <citation type="submission" date="2018-06" db="EMBL/GenBank/DDBJ databases">
        <title>Paenibacillus montanisoli sp. nov., isolated from mountain area soil.</title>
        <authorList>
            <person name="Wu M."/>
        </authorList>
    </citation>
    <scope>NUCLEOTIDE SEQUENCE [LARGE SCALE GENOMIC DNA]</scope>
    <source>
        <strain evidence="14 15">RA17</strain>
    </source>
</reference>